<evidence type="ECO:0000313" key="1">
    <source>
        <dbReference type="EMBL" id="AMQ66509.1"/>
    </source>
</evidence>
<protein>
    <submittedName>
        <fullName evidence="1">Uncharacterized protein</fullName>
    </submittedName>
</protein>
<dbReference type="KEGG" id="vg:28799394"/>
<dbReference type="RefSeq" id="YP_009275199.1">
    <property type="nucleotide sequence ID" value="NC_030925.1"/>
</dbReference>
<name>A0A142F152_9CAUD</name>
<keyword evidence="2" id="KW-1185">Reference proteome</keyword>
<evidence type="ECO:0000313" key="2">
    <source>
        <dbReference type="Proteomes" id="UP000201588"/>
    </source>
</evidence>
<proteinExistence type="predicted"/>
<accession>A0A142F152</accession>
<sequence length="80" mass="9206">MSNNMFERGKITPSIDELLDLSGDELDETLYSLSKPSLKVVALKLLTTLQDEKPYSEYLRKENRELKDKINQIRAYLGEG</sequence>
<dbReference type="Proteomes" id="UP000201588">
    <property type="component" value="Segment"/>
</dbReference>
<organism evidence="1 2">
    <name type="scientific">Bacillus phage Shbh1</name>
    <dbReference type="NCBI Taxonomy" id="1796992"/>
    <lineage>
        <taxon>Viruses</taxon>
        <taxon>Duplodnaviria</taxon>
        <taxon>Heunggongvirae</taxon>
        <taxon>Uroviricota</taxon>
        <taxon>Caudoviricetes</taxon>
        <taxon>Herelleviridae</taxon>
        <taxon>Bastillevirinae</taxon>
        <taxon>Shalavirus</taxon>
        <taxon>Shalavirus Shbh1</taxon>
    </lineage>
</organism>
<dbReference type="GeneID" id="28799394"/>
<reference evidence="1 2" key="1">
    <citation type="submission" date="2016-01" db="EMBL/GenBank/DDBJ databases">
        <title>Isolation and characterization of bacteriophages from East Africa Rift Valley soda lakes.</title>
        <authorList>
            <person name="van Zyl L.J."/>
            <person name="Nemavhulani S."/>
            <person name="Cowan D.A."/>
            <person name="Trindade M.I."/>
        </authorList>
    </citation>
    <scope>NUCLEOTIDE SEQUENCE [LARGE SCALE GENOMIC DNA]</scope>
</reference>
<dbReference type="EMBL" id="KU640380">
    <property type="protein sequence ID" value="AMQ66509.1"/>
    <property type="molecule type" value="Genomic_DNA"/>
</dbReference>